<organism evidence="2 3">
    <name type="scientific">Thermosporothrix hazakensis</name>
    <dbReference type="NCBI Taxonomy" id="644383"/>
    <lineage>
        <taxon>Bacteria</taxon>
        <taxon>Bacillati</taxon>
        <taxon>Chloroflexota</taxon>
        <taxon>Ktedonobacteria</taxon>
        <taxon>Ktedonobacterales</taxon>
        <taxon>Thermosporotrichaceae</taxon>
        <taxon>Thermosporothrix</taxon>
    </lineage>
</organism>
<evidence type="ECO:0000259" key="1">
    <source>
        <dbReference type="Pfam" id="PF08241"/>
    </source>
</evidence>
<evidence type="ECO:0000313" key="3">
    <source>
        <dbReference type="Proteomes" id="UP000248806"/>
    </source>
</evidence>
<dbReference type="PANTHER" id="PTHR43591:SF24">
    <property type="entry name" value="2-METHOXY-6-POLYPRENYL-1,4-BENZOQUINOL METHYLASE, MITOCHONDRIAL"/>
    <property type="match status" value="1"/>
</dbReference>
<dbReference type="RefSeq" id="WP_111318627.1">
    <property type="nucleotide sequence ID" value="NZ_BIFX01000001.1"/>
</dbReference>
<dbReference type="CDD" id="cd02440">
    <property type="entry name" value="AdoMet_MTases"/>
    <property type="match status" value="1"/>
</dbReference>
<accession>A0A326UD23</accession>
<dbReference type="PANTHER" id="PTHR43591">
    <property type="entry name" value="METHYLTRANSFERASE"/>
    <property type="match status" value="1"/>
</dbReference>
<comment type="caution">
    <text evidence="2">The sequence shown here is derived from an EMBL/GenBank/DDBJ whole genome shotgun (WGS) entry which is preliminary data.</text>
</comment>
<dbReference type="Pfam" id="PF08241">
    <property type="entry name" value="Methyltransf_11"/>
    <property type="match status" value="1"/>
</dbReference>
<dbReference type="GO" id="GO:0032259">
    <property type="term" value="P:methylation"/>
    <property type="evidence" value="ECO:0007669"/>
    <property type="project" value="UniProtKB-KW"/>
</dbReference>
<dbReference type="GO" id="GO:0008757">
    <property type="term" value="F:S-adenosylmethionine-dependent methyltransferase activity"/>
    <property type="evidence" value="ECO:0007669"/>
    <property type="project" value="InterPro"/>
</dbReference>
<gene>
    <name evidence="2" type="ORF">EI42_00581</name>
</gene>
<dbReference type="Gene3D" id="3.40.50.150">
    <property type="entry name" value="Vaccinia Virus protein VP39"/>
    <property type="match status" value="1"/>
</dbReference>
<name>A0A326UD23_THEHA</name>
<dbReference type="EMBL" id="QKUF01000001">
    <property type="protein sequence ID" value="PZW36407.1"/>
    <property type="molecule type" value="Genomic_DNA"/>
</dbReference>
<keyword evidence="2" id="KW-0808">Transferase</keyword>
<dbReference type="InterPro" id="IPR013216">
    <property type="entry name" value="Methyltransf_11"/>
</dbReference>
<dbReference type="InterPro" id="IPR029063">
    <property type="entry name" value="SAM-dependent_MTases_sf"/>
</dbReference>
<dbReference type="Proteomes" id="UP000248806">
    <property type="component" value="Unassembled WGS sequence"/>
</dbReference>
<feature type="domain" description="Methyltransferase type 11" evidence="1">
    <location>
        <begin position="44"/>
        <end position="169"/>
    </location>
</feature>
<reference evidence="2 3" key="1">
    <citation type="submission" date="2018-06" db="EMBL/GenBank/DDBJ databases">
        <title>Genomic Encyclopedia of Archaeal and Bacterial Type Strains, Phase II (KMG-II): from individual species to whole genera.</title>
        <authorList>
            <person name="Goeker M."/>
        </authorList>
    </citation>
    <scope>NUCLEOTIDE SEQUENCE [LARGE SCALE GENOMIC DNA]</scope>
    <source>
        <strain evidence="2 3">ATCC BAA-1881</strain>
    </source>
</reference>
<dbReference type="OrthoDB" id="529208at2"/>
<dbReference type="Gene3D" id="1.10.8.900">
    <property type="match status" value="1"/>
</dbReference>
<dbReference type="SUPFAM" id="SSF53335">
    <property type="entry name" value="S-adenosyl-L-methionine-dependent methyltransferases"/>
    <property type="match status" value="1"/>
</dbReference>
<keyword evidence="3" id="KW-1185">Reference proteome</keyword>
<protein>
    <submittedName>
        <fullName evidence="2">Methyltransferase family protein</fullName>
    </submittedName>
</protein>
<keyword evidence="2" id="KW-0489">Methyltransferase</keyword>
<dbReference type="AlphaFoldDB" id="A0A326UD23"/>
<sequence>MASFNFDTLAQIYDATRGYPEEVACQIAQKLVRLAGKPEQKKWLEVGIGTGRVAIPLAEQGLYCTGIDISTNMLDRLEQKLKQRGWQAVAYPWGTLEDERVASIPRVVRYEHPELVAALRVALADMTAIPFESGSFDVLLAIHVFHLVDGWQQAVRECLRVLRPGGVFLRAWDESVPSDISKIAETFWRMVEERGGKKSLQALEQKPQVDAFLEELGWHSEEDSSFTWVQATTPRQELESYLQRQWSSLRRIPDEIFQSVIGPLEEWAYSYYGEGIDTVRKCEERFVVSRSVWKS</sequence>
<proteinExistence type="predicted"/>
<evidence type="ECO:0000313" key="2">
    <source>
        <dbReference type="EMBL" id="PZW36407.1"/>
    </source>
</evidence>